<reference evidence="2" key="1">
    <citation type="submission" date="2021-02" db="EMBL/GenBank/DDBJ databases">
        <authorList>
            <person name="Nowell W R."/>
        </authorList>
    </citation>
    <scope>NUCLEOTIDE SEQUENCE</scope>
</reference>
<feature type="non-terminal residue" evidence="2">
    <location>
        <position position="1"/>
    </location>
</feature>
<proteinExistence type="predicted"/>
<feature type="non-terminal residue" evidence="2">
    <location>
        <position position="64"/>
    </location>
</feature>
<accession>A0A8S3DGM9</accession>
<name>A0A8S3DGM9_9BILA</name>
<evidence type="ECO:0000313" key="2">
    <source>
        <dbReference type="EMBL" id="CAF4965705.1"/>
    </source>
</evidence>
<dbReference type="EMBL" id="CAJOBH010087688">
    <property type="protein sequence ID" value="CAF4548920.1"/>
    <property type="molecule type" value="Genomic_DNA"/>
</dbReference>
<dbReference type="EMBL" id="CAJOBJ010194928">
    <property type="protein sequence ID" value="CAF4965705.1"/>
    <property type="molecule type" value="Genomic_DNA"/>
</dbReference>
<dbReference type="Proteomes" id="UP000681720">
    <property type="component" value="Unassembled WGS sequence"/>
</dbReference>
<protein>
    <submittedName>
        <fullName evidence="2">Uncharacterized protein</fullName>
    </submittedName>
</protein>
<comment type="caution">
    <text evidence="2">The sequence shown here is derived from an EMBL/GenBank/DDBJ whole genome shotgun (WGS) entry which is preliminary data.</text>
</comment>
<organism evidence="2 3">
    <name type="scientific">Rotaria magnacalcarata</name>
    <dbReference type="NCBI Taxonomy" id="392030"/>
    <lineage>
        <taxon>Eukaryota</taxon>
        <taxon>Metazoa</taxon>
        <taxon>Spiralia</taxon>
        <taxon>Gnathifera</taxon>
        <taxon>Rotifera</taxon>
        <taxon>Eurotatoria</taxon>
        <taxon>Bdelloidea</taxon>
        <taxon>Philodinida</taxon>
        <taxon>Philodinidae</taxon>
        <taxon>Rotaria</taxon>
    </lineage>
</organism>
<evidence type="ECO:0000313" key="1">
    <source>
        <dbReference type="EMBL" id="CAF4548920.1"/>
    </source>
</evidence>
<gene>
    <name evidence="1" type="ORF">BYL167_LOCUS38020</name>
    <name evidence="2" type="ORF">GIL414_LOCUS55116</name>
</gene>
<dbReference type="AlphaFoldDB" id="A0A8S3DGM9"/>
<evidence type="ECO:0000313" key="3">
    <source>
        <dbReference type="Proteomes" id="UP000681720"/>
    </source>
</evidence>
<sequence length="64" mass="6970">LLPVLTSIACAGNVQFFPGYLASVIPKLQKRLRHQASVSDRSFVIGVLAETVQNMNEALLAPYL</sequence>
<dbReference type="Proteomes" id="UP000681967">
    <property type="component" value="Unassembled WGS sequence"/>
</dbReference>